<dbReference type="Pfam" id="PF07719">
    <property type="entry name" value="TPR_2"/>
    <property type="match status" value="1"/>
</dbReference>
<dbReference type="SUPFAM" id="SSF48452">
    <property type="entry name" value="TPR-like"/>
    <property type="match status" value="1"/>
</dbReference>
<gene>
    <name evidence="4" type="ORF">FU658_03100</name>
</gene>
<sequence>MGGELRVHARPAGRARIEACTHADLKGRLLAAFLFPRQAHRSANRLRSPAGRQGAVGMRKAWGVGVRPLAAGVCGLLLQLGSVAMATSGSEQDWERHLDALERIEAIQDPLERCLAMPAPPETHWPEGLWNDSCRFDLAPRQVVQVDDIYRMLDAGELETLDALFRGYQAQDEAHPDGSLTLRAALKLFRRLDAISAGERWARLAPDSVYARMAGANAALERAWRARGTAFAQQTSRQQFREMRRFMDTALAHATRALELDEGLVQACALKAQVGRVDSRPDVRERALAHCLRVAPDSFQVWSEIYDGAEPRWGGSVEALAGVAAEARSRVARNPMLARLARDPEVLALVSSGDVRREPDLADARYPLLRPEALASTNRSIADAFASTARRTERYRESVAFLSMALLRETDEDRRQHDLYERGVDLQRLGRYAWSLRDWDLHVAKVPTGSWNHFYRGQALFALERHDEARDAYEDAYRFFPDSRRRSLERLWELEMSQERVDAAVLVLRRLNRLAPQDARYWFTLAELLYDLDRDGFEEAANQFVERAPRDPGNERLMAAHATMADMRAEWGRRRIEGPPEG</sequence>
<keyword evidence="5" id="KW-1185">Reference proteome</keyword>
<keyword evidence="1" id="KW-0677">Repeat</keyword>
<dbReference type="PROSITE" id="PS50005">
    <property type="entry name" value="TPR"/>
    <property type="match status" value="1"/>
</dbReference>
<dbReference type="EMBL" id="VRTS01000002">
    <property type="protein sequence ID" value="TXK64841.1"/>
    <property type="molecule type" value="Genomic_DNA"/>
</dbReference>
<organism evidence="4 5">
    <name type="scientific">Alkalisalibacterium limincola</name>
    <dbReference type="NCBI Taxonomy" id="2699169"/>
    <lineage>
        <taxon>Bacteria</taxon>
        <taxon>Pseudomonadati</taxon>
        <taxon>Pseudomonadota</taxon>
        <taxon>Gammaproteobacteria</taxon>
        <taxon>Lysobacterales</taxon>
        <taxon>Lysobacteraceae</taxon>
        <taxon>Alkalisalibacterium</taxon>
    </lineage>
</organism>
<dbReference type="AlphaFoldDB" id="A0A5C8KUI9"/>
<evidence type="ECO:0000256" key="2">
    <source>
        <dbReference type="ARBA" id="ARBA00022803"/>
    </source>
</evidence>
<evidence type="ECO:0000256" key="3">
    <source>
        <dbReference type="PROSITE-ProRule" id="PRU00339"/>
    </source>
</evidence>
<comment type="caution">
    <text evidence="4">The sequence shown here is derived from an EMBL/GenBank/DDBJ whole genome shotgun (WGS) entry which is preliminary data.</text>
</comment>
<dbReference type="Proteomes" id="UP000321248">
    <property type="component" value="Unassembled WGS sequence"/>
</dbReference>
<feature type="repeat" description="TPR" evidence="3">
    <location>
        <begin position="450"/>
        <end position="483"/>
    </location>
</feature>
<keyword evidence="2 3" id="KW-0802">TPR repeat</keyword>
<reference evidence="4 5" key="1">
    <citation type="submission" date="2019-08" db="EMBL/GenBank/DDBJ databases">
        <authorList>
            <person name="Karlyshev A.V."/>
        </authorList>
    </citation>
    <scope>NUCLEOTIDE SEQUENCE [LARGE SCALE GENOMIC DNA]</scope>
    <source>
        <strain evidence="4 5">Alg18-2.2</strain>
    </source>
</reference>
<dbReference type="InterPro" id="IPR013105">
    <property type="entry name" value="TPR_2"/>
</dbReference>
<evidence type="ECO:0000256" key="1">
    <source>
        <dbReference type="ARBA" id="ARBA00022737"/>
    </source>
</evidence>
<protein>
    <submittedName>
        <fullName evidence="4">Tetratricopeptide repeat protein</fullName>
    </submittedName>
</protein>
<proteinExistence type="predicted"/>
<accession>A0A5C8KUI9</accession>
<dbReference type="InterPro" id="IPR019734">
    <property type="entry name" value="TPR_rpt"/>
</dbReference>
<dbReference type="OrthoDB" id="8099246at2"/>
<dbReference type="Gene3D" id="1.25.40.10">
    <property type="entry name" value="Tetratricopeptide repeat domain"/>
    <property type="match status" value="2"/>
</dbReference>
<name>A0A5C8KUI9_9GAMM</name>
<dbReference type="InterPro" id="IPR011990">
    <property type="entry name" value="TPR-like_helical_dom_sf"/>
</dbReference>
<evidence type="ECO:0000313" key="4">
    <source>
        <dbReference type="EMBL" id="TXK64841.1"/>
    </source>
</evidence>
<evidence type="ECO:0000313" key="5">
    <source>
        <dbReference type="Proteomes" id="UP000321248"/>
    </source>
</evidence>